<name>A0ABV0UHT3_9TELE</name>
<evidence type="ECO:0000256" key="1">
    <source>
        <dbReference type="SAM" id="Phobius"/>
    </source>
</evidence>
<evidence type="ECO:0000313" key="3">
    <source>
        <dbReference type="Proteomes" id="UP001482620"/>
    </source>
</evidence>
<dbReference type="Proteomes" id="UP001482620">
    <property type="component" value="Unassembled WGS sequence"/>
</dbReference>
<protein>
    <submittedName>
        <fullName evidence="2">Uncharacterized protein</fullName>
    </submittedName>
</protein>
<proteinExistence type="predicted"/>
<dbReference type="EMBL" id="JAHRIQ010071727">
    <property type="protein sequence ID" value="MEQ2244815.1"/>
    <property type="molecule type" value="Genomic_DNA"/>
</dbReference>
<keyword evidence="1" id="KW-0812">Transmembrane</keyword>
<organism evidence="2 3">
    <name type="scientific">Ilyodon furcidens</name>
    <name type="common">goldbreast splitfin</name>
    <dbReference type="NCBI Taxonomy" id="33524"/>
    <lineage>
        <taxon>Eukaryota</taxon>
        <taxon>Metazoa</taxon>
        <taxon>Chordata</taxon>
        <taxon>Craniata</taxon>
        <taxon>Vertebrata</taxon>
        <taxon>Euteleostomi</taxon>
        <taxon>Actinopterygii</taxon>
        <taxon>Neopterygii</taxon>
        <taxon>Teleostei</taxon>
        <taxon>Neoteleostei</taxon>
        <taxon>Acanthomorphata</taxon>
        <taxon>Ovalentaria</taxon>
        <taxon>Atherinomorphae</taxon>
        <taxon>Cyprinodontiformes</taxon>
        <taxon>Goodeidae</taxon>
        <taxon>Ilyodon</taxon>
    </lineage>
</organism>
<keyword evidence="1" id="KW-1133">Transmembrane helix</keyword>
<comment type="caution">
    <text evidence="2">The sequence shown here is derived from an EMBL/GenBank/DDBJ whole genome shotgun (WGS) entry which is preliminary data.</text>
</comment>
<gene>
    <name evidence="2" type="ORF">ILYODFUR_021055</name>
</gene>
<reference evidence="2 3" key="1">
    <citation type="submission" date="2021-06" db="EMBL/GenBank/DDBJ databases">
        <authorList>
            <person name="Palmer J.M."/>
        </authorList>
    </citation>
    <scope>NUCLEOTIDE SEQUENCE [LARGE SCALE GENOMIC DNA]</scope>
    <source>
        <strain evidence="3">if_2019</strain>
        <tissue evidence="2">Muscle</tissue>
    </source>
</reference>
<keyword evidence="3" id="KW-1185">Reference proteome</keyword>
<accession>A0ABV0UHT3</accession>
<feature type="transmembrane region" description="Helical" evidence="1">
    <location>
        <begin position="24"/>
        <end position="47"/>
    </location>
</feature>
<evidence type="ECO:0000313" key="2">
    <source>
        <dbReference type="EMBL" id="MEQ2244815.1"/>
    </source>
</evidence>
<sequence>MGWVSMMARVGAMVAPMVQLTGDYIPWLPGLIYGGAPILSGIAAVFLPETLGTHLPDTIQDVEDRGSGKRSKCQASTKEAVILQDTKVDLLKQAV</sequence>
<keyword evidence="1" id="KW-0472">Membrane</keyword>